<dbReference type="RefSeq" id="WP_132277531.1">
    <property type="nucleotide sequence ID" value="NZ_JAOBST010000002.1"/>
</dbReference>
<name>A0A4R4FE31_9FIRM</name>
<accession>A0A4R4FE31</accession>
<dbReference type="InterPro" id="IPR043768">
    <property type="entry name" value="DUF5714"/>
</dbReference>
<gene>
    <name evidence="2" type="ORF">E1963_09745</name>
</gene>
<keyword evidence="2" id="KW-0808">Transferase</keyword>
<feature type="domain" description="DUF5714" evidence="1">
    <location>
        <begin position="58"/>
        <end position="231"/>
    </location>
</feature>
<reference evidence="2 3" key="1">
    <citation type="journal article" date="2016" name="Nat. Microbiol.">
        <title>The Mouse Intestinal Bacterial Collection (miBC) provides host-specific insight into cultured diversity and functional potential of the gut microbiota.</title>
        <authorList>
            <person name="Lagkouvardos I."/>
            <person name="Pukall R."/>
            <person name="Abt B."/>
            <person name="Foesel B.U."/>
            <person name="Meier-Kolthoff J.P."/>
            <person name="Kumar N."/>
            <person name="Bresciani A."/>
            <person name="Martinez I."/>
            <person name="Just S."/>
            <person name="Ziegler C."/>
            <person name="Brugiroux S."/>
            <person name="Garzetti D."/>
            <person name="Wenning M."/>
            <person name="Bui T.P."/>
            <person name="Wang J."/>
            <person name="Hugenholtz F."/>
            <person name="Plugge C.M."/>
            <person name="Peterson D.A."/>
            <person name="Hornef M.W."/>
            <person name="Baines J.F."/>
            <person name="Smidt H."/>
            <person name="Walter J."/>
            <person name="Kristiansen K."/>
            <person name="Nielsen H.B."/>
            <person name="Haller D."/>
            <person name="Overmann J."/>
            <person name="Stecher B."/>
            <person name="Clavel T."/>
        </authorList>
    </citation>
    <scope>NUCLEOTIDE SEQUENCE [LARGE SCALE GENOMIC DNA]</scope>
    <source>
        <strain evidence="2 3">DSM 28560</strain>
    </source>
</reference>
<evidence type="ECO:0000313" key="3">
    <source>
        <dbReference type="Proteomes" id="UP000295710"/>
    </source>
</evidence>
<sequence length="236" mass="25690">MYRREGACLVCGRNLEYYDKAIKLECALCGQSFDSRAACTDGHYVCDRCHAERGIEVILDTCRRTASRNPIAIMQEMMEDPFIYMHGPEHHVMAGAALLAAYHNCGGDIGLSEALAEMRARGSEVPGGACGMWGCCGAAVSTGIFMSIVTKATPLTGRSWQLSNRMTARALGAIAALGGPRCCKRDCFTAVKEAAAEVKETFAIVMELPEKIECGFFVENKQCLKQNCPYHPSARK</sequence>
<dbReference type="GO" id="GO:0032259">
    <property type="term" value="P:methylation"/>
    <property type="evidence" value="ECO:0007669"/>
    <property type="project" value="UniProtKB-KW"/>
</dbReference>
<evidence type="ECO:0000313" key="2">
    <source>
        <dbReference type="EMBL" id="TDA21618.1"/>
    </source>
</evidence>
<dbReference type="AlphaFoldDB" id="A0A4R4FE31"/>
<keyword evidence="3" id="KW-1185">Reference proteome</keyword>
<dbReference type="Proteomes" id="UP000295710">
    <property type="component" value="Unassembled WGS sequence"/>
</dbReference>
<dbReference type="EMBL" id="SMMX01000007">
    <property type="protein sequence ID" value="TDA21618.1"/>
    <property type="molecule type" value="Genomic_DNA"/>
</dbReference>
<proteinExistence type="predicted"/>
<dbReference type="Pfam" id="PF18978">
    <property type="entry name" value="DUF5714"/>
    <property type="match status" value="1"/>
</dbReference>
<evidence type="ECO:0000259" key="1">
    <source>
        <dbReference type="Pfam" id="PF18978"/>
    </source>
</evidence>
<organism evidence="2 3">
    <name type="scientific">Extibacter muris</name>
    <dbReference type="NCBI Taxonomy" id="1796622"/>
    <lineage>
        <taxon>Bacteria</taxon>
        <taxon>Bacillati</taxon>
        <taxon>Bacillota</taxon>
        <taxon>Clostridia</taxon>
        <taxon>Lachnospirales</taxon>
        <taxon>Lachnospiraceae</taxon>
        <taxon>Extibacter</taxon>
    </lineage>
</organism>
<dbReference type="GO" id="GO:0008168">
    <property type="term" value="F:methyltransferase activity"/>
    <property type="evidence" value="ECO:0007669"/>
    <property type="project" value="UniProtKB-KW"/>
</dbReference>
<comment type="caution">
    <text evidence="2">The sequence shown here is derived from an EMBL/GenBank/DDBJ whole genome shotgun (WGS) entry which is preliminary data.</text>
</comment>
<protein>
    <submittedName>
        <fullName evidence="2">SAM-dependent methyltransferase</fullName>
    </submittedName>
</protein>
<keyword evidence="2" id="KW-0489">Methyltransferase</keyword>